<organism evidence="2 3">
    <name type="scientific">Mycobacteroides abscessus subsp. abscessus</name>
    <dbReference type="NCBI Taxonomy" id="1185650"/>
    <lineage>
        <taxon>Bacteria</taxon>
        <taxon>Bacillati</taxon>
        <taxon>Actinomycetota</taxon>
        <taxon>Actinomycetes</taxon>
        <taxon>Mycobacteriales</taxon>
        <taxon>Mycobacteriaceae</taxon>
        <taxon>Mycobacteroides</taxon>
        <taxon>Mycobacteroides abscessus</taxon>
    </lineage>
</organism>
<accession>A0AB38D173</accession>
<dbReference type="AlphaFoldDB" id="A0AB38D173"/>
<dbReference type="Pfam" id="PF01510">
    <property type="entry name" value="Amidase_2"/>
    <property type="match status" value="1"/>
</dbReference>
<dbReference type="Proteomes" id="UP000185210">
    <property type="component" value="Unassembled WGS sequence"/>
</dbReference>
<dbReference type="EMBL" id="FSHM01000004">
    <property type="protein sequence ID" value="SIB25217.1"/>
    <property type="molecule type" value="Genomic_DNA"/>
</dbReference>
<dbReference type="SMART" id="SM00644">
    <property type="entry name" value="Ami_2"/>
    <property type="match status" value="1"/>
</dbReference>
<dbReference type="InterPro" id="IPR036505">
    <property type="entry name" value="Amidase/PGRP_sf"/>
</dbReference>
<dbReference type="Gene3D" id="3.40.80.10">
    <property type="entry name" value="Peptidoglycan recognition protein-like"/>
    <property type="match status" value="1"/>
</dbReference>
<evidence type="ECO:0000313" key="2">
    <source>
        <dbReference type="EMBL" id="SIB25217.1"/>
    </source>
</evidence>
<evidence type="ECO:0000259" key="1">
    <source>
        <dbReference type="SMART" id="SM00644"/>
    </source>
</evidence>
<proteinExistence type="predicted"/>
<dbReference type="GO" id="GO:0009253">
    <property type="term" value="P:peptidoglycan catabolic process"/>
    <property type="evidence" value="ECO:0007669"/>
    <property type="project" value="InterPro"/>
</dbReference>
<reference evidence="2 3" key="1">
    <citation type="submission" date="2016-11" db="EMBL/GenBank/DDBJ databases">
        <authorList>
            <consortium name="Pathogen Informatics"/>
        </authorList>
    </citation>
    <scope>NUCLEOTIDE SEQUENCE [LARGE SCALE GENOMIC DNA]</scope>
    <source>
        <strain evidence="2 3">104</strain>
    </source>
</reference>
<name>A0AB38D173_9MYCO</name>
<dbReference type="InterPro" id="IPR002502">
    <property type="entry name" value="Amidase_domain"/>
</dbReference>
<dbReference type="SUPFAM" id="SSF55846">
    <property type="entry name" value="N-acetylmuramoyl-L-alanine amidase-like"/>
    <property type="match status" value="1"/>
</dbReference>
<protein>
    <submittedName>
        <fullName evidence="2">Metalloendopeptidase-like membrane protein</fullName>
    </submittedName>
</protein>
<dbReference type="RefSeq" id="WP_074293050.1">
    <property type="nucleotide sequence ID" value="NZ_FRZT01000017.1"/>
</dbReference>
<sequence>MGSKDDYARAIIAEGRRKGITPRGIQIGLATVYVESDFIMYANEADPDSLNYPHEDLSEDENSTGLFQQRAPWWGTVADRMDAARSAGLFFAALAKLDYNNPSRSPGSYAQSVQQSAFPDRYDQRFNDAVALYSRLEASVVVDRPDFNEYPIWSDNNQSRGGTKVDLFLLHTQEGDSNADQLARYCGNPAPGGDPKKAVSYHYTVSEDANDHGVTVVDVVDTDYASWSVGNANNRSINLCFAGSKAAWTRQDWLTKAPKAIAAAAYLAAQDCKKYGIKPYVIIPPYDGDPPGISDHRYVTEHLGWGNHTDVGDGFPWDVFIAAVNKYSGNETVTPGFTYPSTEVMIREIWEQLRGPEAKGWPQLGKNTKGENLSLVDAIAKMVA</sequence>
<comment type="caution">
    <text evidence="2">The sequence shown here is derived from an EMBL/GenBank/DDBJ whole genome shotgun (WGS) entry which is preliminary data.</text>
</comment>
<evidence type="ECO:0000313" key="3">
    <source>
        <dbReference type="Proteomes" id="UP000185210"/>
    </source>
</evidence>
<feature type="domain" description="N-acetylmuramoyl-L-alanine amidase" evidence="1">
    <location>
        <begin position="153"/>
        <end position="312"/>
    </location>
</feature>
<dbReference type="GO" id="GO:0008745">
    <property type="term" value="F:N-acetylmuramoyl-L-alanine amidase activity"/>
    <property type="evidence" value="ECO:0007669"/>
    <property type="project" value="InterPro"/>
</dbReference>
<gene>
    <name evidence="2" type="ORF">SAMEA2070301_03394</name>
</gene>